<dbReference type="Proteomes" id="UP000267096">
    <property type="component" value="Unassembled WGS sequence"/>
</dbReference>
<dbReference type="GO" id="GO:0005576">
    <property type="term" value="C:extracellular region"/>
    <property type="evidence" value="ECO:0007669"/>
    <property type="project" value="UniProtKB-SubCell"/>
</dbReference>
<evidence type="ECO:0000259" key="4">
    <source>
        <dbReference type="PROSITE" id="PS51362"/>
    </source>
</evidence>
<dbReference type="InterPro" id="IPR001839">
    <property type="entry name" value="TGF-b_C"/>
</dbReference>
<feature type="domain" description="TGF-beta family profile" evidence="4">
    <location>
        <begin position="31"/>
        <end position="158"/>
    </location>
</feature>
<dbReference type="OrthoDB" id="6516235at2759"/>
<name>A0A0M3K591_ANISI</name>
<dbReference type="PROSITE" id="PS51362">
    <property type="entry name" value="TGF_BETA_2"/>
    <property type="match status" value="1"/>
</dbReference>
<accession>A0A0M3K591</accession>
<dbReference type="GO" id="GO:0008083">
    <property type="term" value="F:growth factor activity"/>
    <property type="evidence" value="ECO:0007669"/>
    <property type="project" value="UniProtKB-KW"/>
</dbReference>
<proteinExistence type="inferred from homology"/>
<dbReference type="EMBL" id="UYRR01032397">
    <property type="protein sequence ID" value="VDK55466.1"/>
    <property type="molecule type" value="Genomic_DNA"/>
</dbReference>
<dbReference type="Gene3D" id="2.10.90.10">
    <property type="entry name" value="Cystine-knot cytokines"/>
    <property type="match status" value="1"/>
</dbReference>
<keyword evidence="3" id="KW-0339">Growth factor</keyword>
<keyword evidence="2" id="KW-0964">Secreted</keyword>
<keyword evidence="6" id="KW-1185">Reference proteome</keyword>
<protein>
    <submittedName>
        <fullName evidence="7">TGF_BETA_2 domain-containing protein</fullName>
    </submittedName>
</protein>
<evidence type="ECO:0000256" key="1">
    <source>
        <dbReference type="ARBA" id="ARBA00004613"/>
    </source>
</evidence>
<reference evidence="7" key="1">
    <citation type="submission" date="2017-02" db="UniProtKB">
        <authorList>
            <consortium name="WormBaseParasite"/>
        </authorList>
    </citation>
    <scope>IDENTIFICATION</scope>
</reference>
<dbReference type="WBParaSite" id="ASIM_0001613201-mRNA-1">
    <property type="protein sequence ID" value="ASIM_0001613201-mRNA-1"/>
    <property type="gene ID" value="ASIM_0001613201"/>
</dbReference>
<evidence type="ECO:0000256" key="3">
    <source>
        <dbReference type="RuleBase" id="RU000354"/>
    </source>
</evidence>
<dbReference type="Pfam" id="PF00019">
    <property type="entry name" value="TGF_beta"/>
    <property type="match status" value="1"/>
</dbReference>
<evidence type="ECO:0000256" key="2">
    <source>
        <dbReference type="ARBA" id="ARBA00022525"/>
    </source>
</evidence>
<evidence type="ECO:0000313" key="7">
    <source>
        <dbReference type="WBParaSite" id="ASIM_0001613201-mRNA-1"/>
    </source>
</evidence>
<dbReference type="AlphaFoldDB" id="A0A0M3K591"/>
<dbReference type="InterPro" id="IPR029034">
    <property type="entry name" value="Cystine-knot_cytokine"/>
</dbReference>
<dbReference type="SUPFAM" id="SSF57501">
    <property type="entry name" value="Cystine-knot cytokines"/>
    <property type="match status" value="1"/>
</dbReference>
<sequence>MFASNLISMIDHFVDINLNNISFSLNNHISKNRRAKEMNSGMEDCGRVYDHNDNSNADYIECCRRMVHLDFSETRLSGWGSKHPNSVRGYYCIGHCNKYGGYSNNSNDSSNNNNGYQSFYAELMNAHADSFGLTPCCAPIRFDPLTVTVKHGTLVIRR</sequence>
<gene>
    <name evidence="5" type="ORF">ASIM_LOCUS15539</name>
</gene>
<comment type="subcellular location">
    <subcellularLocation>
        <location evidence="1">Secreted</location>
    </subcellularLocation>
</comment>
<evidence type="ECO:0000313" key="5">
    <source>
        <dbReference type="EMBL" id="VDK55466.1"/>
    </source>
</evidence>
<reference evidence="5 6" key="2">
    <citation type="submission" date="2018-11" db="EMBL/GenBank/DDBJ databases">
        <authorList>
            <consortium name="Pathogen Informatics"/>
        </authorList>
    </citation>
    <scope>NUCLEOTIDE SEQUENCE [LARGE SCALE GENOMIC DNA]</scope>
</reference>
<organism evidence="7">
    <name type="scientific">Anisakis simplex</name>
    <name type="common">Herring worm</name>
    <dbReference type="NCBI Taxonomy" id="6269"/>
    <lineage>
        <taxon>Eukaryota</taxon>
        <taxon>Metazoa</taxon>
        <taxon>Ecdysozoa</taxon>
        <taxon>Nematoda</taxon>
        <taxon>Chromadorea</taxon>
        <taxon>Rhabditida</taxon>
        <taxon>Spirurina</taxon>
        <taxon>Ascaridomorpha</taxon>
        <taxon>Ascaridoidea</taxon>
        <taxon>Anisakidae</taxon>
        <taxon>Anisakis</taxon>
        <taxon>Anisakis simplex complex</taxon>
    </lineage>
</organism>
<evidence type="ECO:0000313" key="6">
    <source>
        <dbReference type="Proteomes" id="UP000267096"/>
    </source>
</evidence>
<comment type="similarity">
    <text evidence="3">Belongs to the TGF-beta family.</text>
</comment>